<dbReference type="Gene3D" id="3.90.1200.10">
    <property type="match status" value="1"/>
</dbReference>
<proteinExistence type="predicted"/>
<protein>
    <submittedName>
        <fullName evidence="1">Capsular biosynthesis protein</fullName>
    </submittedName>
</protein>
<dbReference type="AlphaFoldDB" id="A0A6N3HU46"/>
<name>A0A6N3HU46_CLOSY</name>
<organism evidence="2">
    <name type="scientific">Clostridium symbiosum</name>
    <name type="common">Bacteroides symbiosus</name>
    <dbReference type="NCBI Taxonomy" id="1512"/>
    <lineage>
        <taxon>Bacteria</taxon>
        <taxon>Bacillati</taxon>
        <taxon>Bacillota</taxon>
        <taxon>Clostridia</taxon>
        <taxon>Lachnospirales</taxon>
        <taxon>Lachnospiraceae</taxon>
        <taxon>Otoolea</taxon>
    </lineage>
</organism>
<evidence type="ECO:0000313" key="1">
    <source>
        <dbReference type="EMBL" id="MDB2000863.1"/>
    </source>
</evidence>
<dbReference type="InterPro" id="IPR011009">
    <property type="entry name" value="Kinase-like_dom_sf"/>
</dbReference>
<dbReference type="Proteomes" id="UP001300871">
    <property type="component" value="Unassembled WGS sequence"/>
</dbReference>
<accession>A0A6N3HU46</accession>
<reference evidence="1" key="2">
    <citation type="submission" date="2023-01" db="EMBL/GenBank/DDBJ databases">
        <title>Human gut microbiome strain richness.</title>
        <authorList>
            <person name="Chen-Liaw A."/>
        </authorList>
    </citation>
    <scope>NUCLEOTIDE SEQUENCE</scope>
    <source>
        <strain evidence="1">B1_m1001713B170214d0_201011</strain>
    </source>
</reference>
<gene>
    <name evidence="2" type="ORF">CSLFYP84_00269</name>
    <name evidence="1" type="ORF">PM006_11685</name>
</gene>
<dbReference type="EMBL" id="CACRUA010000078">
    <property type="protein sequence ID" value="VYU80272.1"/>
    <property type="molecule type" value="Genomic_DNA"/>
</dbReference>
<reference evidence="2" key="1">
    <citation type="submission" date="2019-11" db="EMBL/GenBank/DDBJ databases">
        <authorList>
            <person name="Feng L."/>
        </authorList>
    </citation>
    <scope>NUCLEOTIDE SEQUENCE</scope>
    <source>
        <strain evidence="2">CsymbiosumLFYP84</strain>
    </source>
</reference>
<dbReference type="RefSeq" id="WP_003510769.1">
    <property type="nucleotide sequence ID" value="NZ_CABKPP010000011.1"/>
</dbReference>
<dbReference type="EMBL" id="JAQLGM010000027">
    <property type="protein sequence ID" value="MDB2000863.1"/>
    <property type="molecule type" value="Genomic_DNA"/>
</dbReference>
<evidence type="ECO:0000313" key="2">
    <source>
        <dbReference type="EMBL" id="VYU80272.1"/>
    </source>
</evidence>
<sequence>MDNLKRVIIPAAKIVPAELQKLGKLPGIIYPINQKIAFDYLYEEYKEYCTSMDIICFEQAGKVQRRLNPYLSEQVRIKILPELGDLGQTIYFALGQIKESLIINFSDTIVMDNIAKIDGDAFFCQEDYMSDTWTYFDEQDGVITRVYDKKPAKTDKKKKLFVGVFQIEDPVYFKTCLEKAFQEVRPQMSTFYHALQIYSRQHPMKAISTENWFDIGHEDKYYNSKLEVRAREFNHISIDKNRGILRKTSDDKDKFIGEIKWYLKLPSDVEYVRPRIFDYSTSYVNPYVSMEYYAYHTVHELFLYGDLTLQQWVDVFNRIRFVCDDFKRYTVKDGSIQHALEEMYLTKTLQRFERMKKENIFSTFFEEPIEVNGEKYLPLNDISAVLEKVIPKMLYEVDTFNIIHGDLCFANIMVDTNLSFIKVIDPRGKFGTYDIYGDFRYELAKLFHSVDGKYDFIIKDLFDVNFDYKRARIDYCIQDQKRDFDLYKVFIDTFKAEIGNSLKQIEMIEALLFLSMIPLHSESIKHQMVMLGTGLEILNRVVNIQVEGENKDV</sequence>
<dbReference type="SUPFAM" id="SSF56112">
    <property type="entry name" value="Protein kinase-like (PK-like)"/>
    <property type="match status" value="1"/>
</dbReference>